<dbReference type="PANTHER" id="PTHR38435">
    <property type="match status" value="1"/>
</dbReference>
<dbReference type="InterPro" id="IPR043797">
    <property type="entry name" value="MupG_N"/>
</dbReference>
<name>A0A2S6HXK1_9FIRM</name>
<dbReference type="InterPro" id="IPR008589">
    <property type="entry name" value="MupG"/>
</dbReference>
<dbReference type="InterPro" id="IPR029000">
    <property type="entry name" value="Cyclophilin-like_dom_sf"/>
</dbReference>
<dbReference type="SUPFAM" id="SSF51445">
    <property type="entry name" value="(Trans)glycosidases"/>
    <property type="match status" value="1"/>
</dbReference>
<dbReference type="InterPro" id="IPR043894">
    <property type="entry name" value="MupG_C"/>
</dbReference>
<evidence type="ECO:0000313" key="3">
    <source>
        <dbReference type="EMBL" id="PPK82643.1"/>
    </source>
</evidence>
<proteinExistence type="predicted"/>
<dbReference type="Gene3D" id="3.20.20.70">
    <property type="entry name" value="Aldolase class I"/>
    <property type="match status" value="1"/>
</dbReference>
<evidence type="ECO:0000259" key="1">
    <source>
        <dbReference type="Pfam" id="PF05913"/>
    </source>
</evidence>
<dbReference type="Pfam" id="PF05913">
    <property type="entry name" value="MupG_C"/>
    <property type="match status" value="1"/>
</dbReference>
<dbReference type="InterPro" id="IPR017853">
    <property type="entry name" value="GH"/>
</dbReference>
<dbReference type="PANTHER" id="PTHR38435:SF1">
    <property type="entry name" value="DUF871 DOMAIN-CONTAINING PROTEIN"/>
    <property type="match status" value="1"/>
</dbReference>
<keyword evidence="4" id="KW-1185">Reference proteome</keyword>
<accession>A0A2S6HXK1</accession>
<evidence type="ECO:0008006" key="5">
    <source>
        <dbReference type="Google" id="ProtNLM"/>
    </source>
</evidence>
<dbReference type="SUPFAM" id="SSF50891">
    <property type="entry name" value="Cyclophilin-like"/>
    <property type="match status" value="1"/>
</dbReference>
<dbReference type="OrthoDB" id="1109141at2"/>
<feature type="domain" description="6-phospho-N-acetylmuramidase C-terminal" evidence="1">
    <location>
        <begin position="245"/>
        <end position="360"/>
    </location>
</feature>
<protein>
    <recommendedName>
        <fullName evidence="5">Outer surface protein</fullName>
    </recommendedName>
</protein>
<comment type="caution">
    <text evidence="3">The sequence shown here is derived from an EMBL/GenBank/DDBJ whole genome shotgun (WGS) entry which is preliminary data.</text>
</comment>
<evidence type="ECO:0000313" key="4">
    <source>
        <dbReference type="Proteomes" id="UP000237749"/>
    </source>
</evidence>
<reference evidence="3 4" key="1">
    <citation type="submission" date="2018-02" db="EMBL/GenBank/DDBJ databases">
        <title>Genomic Encyclopedia of Archaeal and Bacterial Type Strains, Phase II (KMG-II): from individual species to whole genera.</title>
        <authorList>
            <person name="Goeker M."/>
        </authorList>
    </citation>
    <scope>NUCLEOTIDE SEQUENCE [LARGE SCALE GENOMIC DNA]</scope>
    <source>
        <strain evidence="3 4">DSM 3808</strain>
    </source>
</reference>
<dbReference type="CDD" id="cd00551">
    <property type="entry name" value="AmyAc_family"/>
    <property type="match status" value="1"/>
</dbReference>
<sequence>MHKLGISIYPEHSTKSEIKSYMKLASGYGFNRIFTCLLSVRKSKEEIIKEFAEFMELAHQYGFEVAVDTNPAVFAYLGATPFEIKPFADLGVDIIRLDGHFGDLEDIAITRNPYMIPIEFNGSSNMDLDLLVERGADRWNMVTCHNFYPQRYSGLGWKRFLNLTEKYKKSGFRTAAFVSSQNKNTFGPWPVKAGLPTCEIHRNLPIDLQMRHLLATNIIDDIIIGNCFATEEELKLMSEVDCSKITFHIEIVKDCTESERELIFKYRHLSRGDASDYMIRSSWPREAYRNKSIPCRELKGDFFHKGDVVAVNDNLAHYRGELQIVLQDMPNDGERNLIGKIPREEWILLECLLPEYEFGFIHN</sequence>
<gene>
    <name evidence="3" type="ORF">BXY41_102333</name>
</gene>
<dbReference type="Pfam" id="PF19200">
    <property type="entry name" value="MupG_N"/>
    <property type="match status" value="1"/>
</dbReference>
<dbReference type="EMBL" id="PTJA01000002">
    <property type="protein sequence ID" value="PPK82643.1"/>
    <property type="molecule type" value="Genomic_DNA"/>
</dbReference>
<feature type="domain" description="6-phospho-N-acetylmuramidase N-terminal" evidence="2">
    <location>
        <begin position="4"/>
        <end position="238"/>
    </location>
</feature>
<dbReference type="Gene3D" id="2.40.100.10">
    <property type="entry name" value="Cyclophilin-like"/>
    <property type="match status" value="1"/>
</dbReference>
<dbReference type="InterPro" id="IPR013785">
    <property type="entry name" value="Aldolase_TIM"/>
</dbReference>
<dbReference type="AlphaFoldDB" id="A0A2S6HXK1"/>
<dbReference type="RefSeq" id="WP_104435312.1">
    <property type="nucleotide sequence ID" value="NZ_PTJA01000002.1"/>
</dbReference>
<dbReference type="Proteomes" id="UP000237749">
    <property type="component" value="Unassembled WGS sequence"/>
</dbReference>
<evidence type="ECO:0000259" key="2">
    <source>
        <dbReference type="Pfam" id="PF19200"/>
    </source>
</evidence>
<organism evidence="3 4">
    <name type="scientific">Lacrimispora xylanisolvens</name>
    <dbReference type="NCBI Taxonomy" id="384636"/>
    <lineage>
        <taxon>Bacteria</taxon>
        <taxon>Bacillati</taxon>
        <taxon>Bacillota</taxon>
        <taxon>Clostridia</taxon>
        <taxon>Lachnospirales</taxon>
        <taxon>Lachnospiraceae</taxon>
        <taxon>Lacrimispora</taxon>
    </lineage>
</organism>